<dbReference type="Gene3D" id="3.15.30.10">
    <property type="entry name" value="putative capsid protein of prophage domain like"/>
    <property type="match status" value="1"/>
</dbReference>
<name>A0A1G5CG80_9BACT</name>
<dbReference type="Gene3D" id="3.30.1930.10">
    <property type="entry name" value="capsid protein of prophage domain"/>
    <property type="match status" value="1"/>
</dbReference>
<dbReference type="RefSeq" id="WP_092209038.1">
    <property type="nucleotide sequence ID" value="NZ_FMUX01000003.1"/>
</dbReference>
<dbReference type="InterPro" id="IPR005564">
    <property type="entry name" value="Major_capsid_GpE"/>
</dbReference>
<proteinExistence type="predicted"/>
<sequence length="334" mass="37357">MEIAWRVLTRAVEQLKTPPRMLQDLIFKERNTNEADTIDVDITVGGRKLAPFVTDVEGGKIVSGSTRSQRSVKTPRIRLKDPLTAKKLRGERGAGQPFYASGPKSVEEAEQSKIMKSMKELKDKVLTTLEWMCAQALTGKIIVEQDNVAFEVDYQIPEDHKVVLTGESKWMGADADPLNDMQSWNDMIVDKLGRGAAIMICGTEAAKWLRKKVPKDEWMDRTKNVQVGGLVWEMSSNYMGNLGGIDIYRYGSSFDDASGAAQKLIEADKVYMVATDARISIEFGNILDLDANVVGEFFAKNWKEKDPSVLWNLVESRPLPVLWEPEAVVEADVL</sequence>
<dbReference type="OrthoDB" id="5449178at2"/>
<dbReference type="Pfam" id="PF03864">
    <property type="entry name" value="Phage_cap_E"/>
    <property type="match status" value="1"/>
</dbReference>
<keyword evidence="2" id="KW-1185">Reference proteome</keyword>
<organism evidence="1 2">
    <name type="scientific">Desulfoluna spongiiphila</name>
    <dbReference type="NCBI Taxonomy" id="419481"/>
    <lineage>
        <taxon>Bacteria</taxon>
        <taxon>Pseudomonadati</taxon>
        <taxon>Thermodesulfobacteriota</taxon>
        <taxon>Desulfobacteria</taxon>
        <taxon>Desulfobacterales</taxon>
        <taxon>Desulfolunaceae</taxon>
        <taxon>Desulfoluna</taxon>
    </lineage>
</organism>
<accession>A0A1G5CG80</accession>
<evidence type="ECO:0000313" key="1">
    <source>
        <dbReference type="EMBL" id="SCY01402.1"/>
    </source>
</evidence>
<reference evidence="1 2" key="1">
    <citation type="submission" date="2016-10" db="EMBL/GenBank/DDBJ databases">
        <authorList>
            <person name="de Groot N.N."/>
        </authorList>
    </citation>
    <scope>NUCLEOTIDE SEQUENCE [LARGE SCALE GENOMIC DNA]</scope>
    <source>
        <strain evidence="1 2">AA1</strain>
    </source>
</reference>
<dbReference type="Proteomes" id="UP000198870">
    <property type="component" value="Unassembled WGS sequence"/>
</dbReference>
<dbReference type="STRING" id="419481.SAMN05216233_1035"/>
<gene>
    <name evidence="1" type="ORF">SAMN05216233_1035</name>
</gene>
<evidence type="ECO:0000313" key="2">
    <source>
        <dbReference type="Proteomes" id="UP000198870"/>
    </source>
</evidence>
<protein>
    <submittedName>
        <fullName evidence="1">Phage major capsid protein E</fullName>
    </submittedName>
</protein>
<dbReference type="EMBL" id="FMUX01000003">
    <property type="protein sequence ID" value="SCY01402.1"/>
    <property type="molecule type" value="Genomic_DNA"/>
</dbReference>
<dbReference type="AlphaFoldDB" id="A0A1G5CG80"/>